<feature type="transmembrane region" description="Helical" evidence="2">
    <location>
        <begin position="180"/>
        <end position="205"/>
    </location>
</feature>
<feature type="transmembrane region" description="Helical" evidence="2">
    <location>
        <begin position="92"/>
        <end position="113"/>
    </location>
</feature>
<accession>A0ABQ0JZX4</accession>
<keyword evidence="2" id="KW-1133">Transmembrane helix</keyword>
<dbReference type="EMBL" id="BAFN01000001">
    <property type="protein sequence ID" value="GAN34315.1"/>
    <property type="molecule type" value="Genomic_DNA"/>
</dbReference>
<organism evidence="3 4">
    <name type="scientific">Candidatus Brocadia sinica JPN1</name>
    <dbReference type="NCBI Taxonomy" id="1197129"/>
    <lineage>
        <taxon>Bacteria</taxon>
        <taxon>Pseudomonadati</taxon>
        <taxon>Planctomycetota</taxon>
        <taxon>Candidatus Brocadiia</taxon>
        <taxon>Candidatus Brocadiales</taxon>
        <taxon>Candidatus Brocadiaceae</taxon>
        <taxon>Candidatus Brocadia</taxon>
    </lineage>
</organism>
<evidence type="ECO:0000313" key="3">
    <source>
        <dbReference type="EMBL" id="GAN34315.1"/>
    </source>
</evidence>
<proteinExistence type="predicted"/>
<gene>
    <name evidence="3" type="ORF">BROSI_A2851</name>
</gene>
<evidence type="ECO:0000256" key="1">
    <source>
        <dbReference type="SAM" id="MobiDB-lite"/>
    </source>
</evidence>
<feature type="region of interest" description="Disordered" evidence="1">
    <location>
        <begin position="367"/>
        <end position="404"/>
    </location>
</feature>
<keyword evidence="4" id="KW-1185">Reference proteome</keyword>
<name>A0ABQ0JZX4_9BACT</name>
<evidence type="ECO:0000313" key="4">
    <source>
        <dbReference type="Proteomes" id="UP000032309"/>
    </source>
</evidence>
<feature type="transmembrane region" description="Helical" evidence="2">
    <location>
        <begin position="316"/>
        <end position="342"/>
    </location>
</feature>
<feature type="transmembrane region" description="Helical" evidence="2">
    <location>
        <begin position="235"/>
        <end position="261"/>
    </location>
</feature>
<sequence>MGDAKVVRHDCRDIFRAFKMAFDPKKMFLGYAGLLASVAWCVVVVTFFSALKLISTTPDIFIKLIFYSAKEDISILINSLLSVIMPLDFGEIFVISILIFGLLAIWSFVGGAITRIAALDYARDESVCLADALKFARKKLWSYFWSPLVPVIGVFFFAVCNVVGGLIGRIPVLGEVVVALGFPFALISGFLMVFIGVIGALGLCFMFPTISAEGSDAFDAMSRAYSYVLSRPKQFLIYCMVNMLYGLACLSVIAFVAWLMIRLALFTVGLGMGQKLHMVQSFIAQKCNIACLGFCSATSMEAKTAIVSLDHWSLKFLAGMVLVYIFSIKLAVWSFAVTYLFSAKTIIYFLLRKEIDSTDVTDVYREEKQEEATAATSDTGVERPSSSEDKKEIYPSNEGAMPNS</sequence>
<dbReference type="Proteomes" id="UP000032309">
    <property type="component" value="Unassembled WGS sequence"/>
</dbReference>
<keyword evidence="2" id="KW-0812">Transmembrane</keyword>
<dbReference type="RefSeq" id="WP_052564343.1">
    <property type="nucleotide sequence ID" value="NZ_BAFN01000001.1"/>
</dbReference>
<evidence type="ECO:0000256" key="2">
    <source>
        <dbReference type="SAM" id="Phobius"/>
    </source>
</evidence>
<keyword evidence="2" id="KW-0472">Membrane</keyword>
<feature type="transmembrane region" description="Helical" evidence="2">
    <location>
        <begin position="143"/>
        <end position="168"/>
    </location>
</feature>
<comment type="caution">
    <text evidence="3">The sequence shown here is derived from an EMBL/GenBank/DDBJ whole genome shotgun (WGS) entry which is preliminary data.</text>
</comment>
<protein>
    <submittedName>
        <fullName evidence="3">Uncharacterized protein</fullName>
    </submittedName>
</protein>
<feature type="transmembrane region" description="Helical" evidence="2">
    <location>
        <begin position="28"/>
        <end position="51"/>
    </location>
</feature>
<reference evidence="4" key="1">
    <citation type="journal article" date="2015" name="Genome Announc.">
        <title>Draft Genome Sequence of an Anaerobic Ammonium-Oxidizing Bacterium, "Candidatus Brocadia sinica".</title>
        <authorList>
            <person name="Oshiki M."/>
            <person name="Shinyako-Hata K."/>
            <person name="Satoh H."/>
            <person name="Okabe S."/>
        </authorList>
    </citation>
    <scope>NUCLEOTIDE SEQUENCE [LARGE SCALE GENOMIC DNA]</scope>
    <source>
        <strain evidence="4">JPN1</strain>
    </source>
</reference>